<feature type="domain" description="Transcriptional regulator SutA RNAP-binding" evidence="1">
    <location>
        <begin position="12"/>
        <end position="42"/>
    </location>
</feature>
<dbReference type="RefSeq" id="WP_035515251.1">
    <property type="nucleotide sequence ID" value="NZ_KN234754.1"/>
</dbReference>
<reference evidence="2 3" key="1">
    <citation type="journal article" date="2014" name="Genome Announc.">
        <title>Genome Sequence of Gammaproteobacterial Pseudohaliea rubra Type Strain DSM 19751, Isolated from Coastal Seawater of the Mediterranean Sea.</title>
        <authorList>
            <person name="Spring S."/>
            <person name="Fiebig A."/>
            <person name="Riedel T."/>
            <person name="Goker M."/>
            <person name="Klenk H.P."/>
        </authorList>
    </citation>
    <scope>NUCLEOTIDE SEQUENCE [LARGE SCALE GENOMIC DNA]</scope>
    <source>
        <strain evidence="2 3">DSM 19751</strain>
    </source>
</reference>
<dbReference type="Pfam" id="PF20661">
    <property type="entry name" value="SutA-RBD"/>
    <property type="match status" value="1"/>
</dbReference>
<evidence type="ECO:0000259" key="1">
    <source>
        <dbReference type="Pfam" id="PF20661"/>
    </source>
</evidence>
<dbReference type="STRING" id="1265313.HRUBRA_01104"/>
<evidence type="ECO:0000313" key="3">
    <source>
        <dbReference type="Proteomes" id="UP000029640"/>
    </source>
</evidence>
<proteinExistence type="predicted"/>
<comment type="caution">
    <text evidence="2">The sequence shown here is derived from an EMBL/GenBank/DDBJ whole genome shotgun (WGS) entry which is preliminary data.</text>
</comment>
<dbReference type="HOGENOM" id="CLU_2879668_0_0_6"/>
<keyword evidence="3" id="KW-1185">Reference proteome</keyword>
<accession>A0A095VS99</accession>
<gene>
    <name evidence="2" type="ORF">HRUBRA_01104</name>
</gene>
<dbReference type="AlphaFoldDB" id="A0A095VS99"/>
<organism evidence="2 3">
    <name type="scientific">Pseudohaliea rubra DSM 19751</name>
    <dbReference type="NCBI Taxonomy" id="1265313"/>
    <lineage>
        <taxon>Bacteria</taxon>
        <taxon>Pseudomonadati</taxon>
        <taxon>Pseudomonadota</taxon>
        <taxon>Gammaproteobacteria</taxon>
        <taxon>Cellvibrionales</taxon>
        <taxon>Halieaceae</taxon>
        <taxon>Pseudohaliea</taxon>
    </lineage>
</organism>
<dbReference type="Proteomes" id="UP000029640">
    <property type="component" value="Unassembled WGS sequence"/>
</dbReference>
<evidence type="ECO:0000313" key="2">
    <source>
        <dbReference type="EMBL" id="KGE04240.1"/>
    </source>
</evidence>
<name>A0A095VS99_9GAMM</name>
<dbReference type="EMBL" id="AUVB01000031">
    <property type="protein sequence ID" value="KGE04240.1"/>
    <property type="molecule type" value="Genomic_DNA"/>
</dbReference>
<dbReference type="OrthoDB" id="5741519at2"/>
<protein>
    <recommendedName>
        <fullName evidence="1">Transcriptional regulator SutA RNAP-binding domain-containing protein</fullName>
    </recommendedName>
</protein>
<dbReference type="InterPro" id="IPR049191">
    <property type="entry name" value="SutA_RBD"/>
</dbReference>
<sequence length="63" mass="6792">MQHSNANVNPVEKQRLRETINEEVSHFLAAGGAITVLDAPVPGGRDYCATAWQDGDGVDELLD</sequence>